<dbReference type="SUPFAM" id="SSF64518">
    <property type="entry name" value="Phase 1 flagellin"/>
    <property type="match status" value="2"/>
</dbReference>
<protein>
    <submittedName>
        <fullName evidence="6">Flagellar hook-associated protein 3</fullName>
    </submittedName>
</protein>
<evidence type="ECO:0000259" key="5">
    <source>
        <dbReference type="Pfam" id="PF00700"/>
    </source>
</evidence>
<dbReference type="InterPro" id="IPR013384">
    <property type="entry name" value="Flagell_FlgL"/>
</dbReference>
<dbReference type="InterPro" id="IPR001492">
    <property type="entry name" value="Flagellin"/>
</dbReference>
<dbReference type="NCBIfam" id="TIGR02550">
    <property type="entry name" value="flagell_flgL"/>
    <property type="match status" value="1"/>
</dbReference>
<dbReference type="PANTHER" id="PTHR42792:SF1">
    <property type="entry name" value="FLAGELLAR HOOK-ASSOCIATED PROTEIN 3"/>
    <property type="match status" value="1"/>
</dbReference>
<keyword evidence="3" id="KW-0975">Bacterial flagellum</keyword>
<feature type="domain" description="Flagellin N-terminal" evidence="4">
    <location>
        <begin position="16"/>
        <end position="149"/>
    </location>
</feature>
<evidence type="ECO:0000259" key="4">
    <source>
        <dbReference type="Pfam" id="PF00669"/>
    </source>
</evidence>
<evidence type="ECO:0000256" key="3">
    <source>
        <dbReference type="ARBA" id="ARBA00023143"/>
    </source>
</evidence>
<keyword evidence="6" id="KW-0282">Flagellum</keyword>
<comment type="subcellular location">
    <subcellularLocation>
        <location evidence="1">Bacterial flagellum</location>
    </subcellularLocation>
</comment>
<organism evidence="6 7">
    <name type="scientific">Anatilimnocola aggregata</name>
    <dbReference type="NCBI Taxonomy" id="2528021"/>
    <lineage>
        <taxon>Bacteria</taxon>
        <taxon>Pseudomonadati</taxon>
        <taxon>Planctomycetota</taxon>
        <taxon>Planctomycetia</taxon>
        <taxon>Pirellulales</taxon>
        <taxon>Pirellulaceae</taxon>
        <taxon>Anatilimnocola</taxon>
    </lineage>
</organism>
<dbReference type="EMBL" id="CP036274">
    <property type="protein sequence ID" value="QDU30849.1"/>
    <property type="molecule type" value="Genomic_DNA"/>
</dbReference>
<reference evidence="6 7" key="1">
    <citation type="submission" date="2019-02" db="EMBL/GenBank/DDBJ databases">
        <title>Deep-cultivation of Planctomycetes and their phenomic and genomic characterization uncovers novel biology.</title>
        <authorList>
            <person name="Wiegand S."/>
            <person name="Jogler M."/>
            <person name="Boedeker C."/>
            <person name="Pinto D."/>
            <person name="Vollmers J."/>
            <person name="Rivas-Marin E."/>
            <person name="Kohn T."/>
            <person name="Peeters S.H."/>
            <person name="Heuer A."/>
            <person name="Rast P."/>
            <person name="Oberbeckmann S."/>
            <person name="Bunk B."/>
            <person name="Jeske O."/>
            <person name="Meyerdierks A."/>
            <person name="Storesund J.E."/>
            <person name="Kallscheuer N."/>
            <person name="Luecker S."/>
            <person name="Lage O.M."/>
            <person name="Pohl T."/>
            <person name="Merkel B.J."/>
            <person name="Hornburger P."/>
            <person name="Mueller R.-W."/>
            <person name="Bruemmer F."/>
            <person name="Labrenz M."/>
            <person name="Spormann A.M."/>
            <person name="Op den Camp H."/>
            <person name="Overmann J."/>
            <person name="Amann R."/>
            <person name="Jetten M.S.M."/>
            <person name="Mascher T."/>
            <person name="Medema M.H."/>
            <person name="Devos D.P."/>
            <person name="Kaster A.-K."/>
            <person name="Ovreas L."/>
            <person name="Rohde M."/>
            <person name="Galperin M.Y."/>
            <person name="Jogler C."/>
        </authorList>
    </citation>
    <scope>NUCLEOTIDE SEQUENCE [LARGE SCALE GENOMIC DNA]</scope>
    <source>
        <strain evidence="6 7">ETA_A8</strain>
    </source>
</reference>
<dbReference type="InterPro" id="IPR046358">
    <property type="entry name" value="Flagellin_C"/>
</dbReference>
<dbReference type="Pfam" id="PF00669">
    <property type="entry name" value="Flagellin_N"/>
    <property type="match status" value="1"/>
</dbReference>
<dbReference type="Proteomes" id="UP000315017">
    <property type="component" value="Chromosome"/>
</dbReference>
<evidence type="ECO:0000256" key="1">
    <source>
        <dbReference type="ARBA" id="ARBA00004365"/>
    </source>
</evidence>
<keyword evidence="6" id="KW-0966">Cell projection</keyword>
<dbReference type="GO" id="GO:0071973">
    <property type="term" value="P:bacterial-type flagellum-dependent cell motility"/>
    <property type="evidence" value="ECO:0007669"/>
    <property type="project" value="InterPro"/>
</dbReference>
<dbReference type="OrthoDB" id="225814at2"/>
<feature type="domain" description="Flagellin C-terminal" evidence="5">
    <location>
        <begin position="815"/>
        <end position="896"/>
    </location>
</feature>
<dbReference type="RefSeq" id="WP_145096989.1">
    <property type="nucleotide sequence ID" value="NZ_CP036274.1"/>
</dbReference>
<name>A0A517YKV1_9BACT</name>
<gene>
    <name evidence="6" type="primary">flgL</name>
    <name evidence="6" type="ORF">ETAA8_59980</name>
</gene>
<sequence>MAAIYPIPTTRVSEALTHSRMLSQLQSDEVSILRLQQQIATGRRIFQPSDDAPAAQRAISLQRLLEQKAQARENLSTSQSYLSATDTAVQGITNTLNAVRSEVLGVTDSVSSEAAREAAIQQVQLAIEQLADVGNQVFRGRYLFAGSRTTTQPFQLTGNQVSYLGNESQLQSYSDVDLLFSTNLPGSDIFGGFSNEVHGTIDLNPVATRETLLTDLHGGRGITKGSIAISDGTSTKIIDFAGAETLGDVADLINANAPTGRTVSARITNNGLVLDIDDAGGGNFTIREVGGGTTAAELGIYQPTGVLTGAITGADLNPRLRPTTSLNAVFGSRARTVLESPGLNNNIVIESLTRGTANNGVTVQLVDDALLDAGPGLIAGFETATYSAAPVAARAGLTFNGFGNNLQLTGNVTGTSLNNVQIQVVDAGAIGANATATFNSTTKTLTIGIDSAGGTEIQNVIAAINGEGTFTAAYDAANPADGGYNPTATIPAGDAGLVTGNTGNSGGDANTIFVNVQRNATTANQVLVALQGNAAIQAQFSTTLEQQDSTGAGSAGSGGVDLNATAVTSGGSGFEPDLASGLRIVNGNNTYNVSFAGAQSVQDILNTLNGSGAGVLAEINAAGDGLVIRSHVSGYDFSIGENGGNTATQLGVRSLTAATDLANLNYGRGVTSIAGTDFTIVRNDGVPLEIDVSSATNMQQVLDLINNHASNQVPGAQVTARLAQFGNGIELVDSTVGAGSLHIVRATGSNAATELGLIPQGANQSLPAVVSGPNTVLTGVDANPQEVSGVFNSLLRIKDALVNFDLGKLERSVELLDADMDKILFARSELGARAQGLDTLDARLEDEDVELQAALSNEIEVDWTAAISTLAARQASLQASLQLTAQAFQLSLLNYL</sequence>
<evidence type="ECO:0000313" key="6">
    <source>
        <dbReference type="EMBL" id="QDU30849.1"/>
    </source>
</evidence>
<dbReference type="Gene3D" id="1.20.1330.10">
    <property type="entry name" value="f41 fragment of flagellin, N-terminal domain"/>
    <property type="match status" value="1"/>
</dbReference>
<evidence type="ECO:0000313" key="7">
    <source>
        <dbReference type="Proteomes" id="UP000315017"/>
    </source>
</evidence>
<dbReference type="InterPro" id="IPR001029">
    <property type="entry name" value="Flagellin_N"/>
</dbReference>
<dbReference type="GO" id="GO:0005198">
    <property type="term" value="F:structural molecule activity"/>
    <property type="evidence" value="ECO:0007669"/>
    <property type="project" value="InterPro"/>
</dbReference>
<dbReference type="PANTHER" id="PTHR42792">
    <property type="entry name" value="FLAGELLIN"/>
    <property type="match status" value="1"/>
</dbReference>
<dbReference type="KEGG" id="aagg:ETAA8_59980"/>
<evidence type="ECO:0000256" key="2">
    <source>
        <dbReference type="ARBA" id="ARBA00005709"/>
    </source>
</evidence>
<comment type="similarity">
    <text evidence="2">Belongs to the bacterial flagellin family.</text>
</comment>
<accession>A0A517YKV1</accession>
<proteinExistence type="inferred from homology"/>
<dbReference type="Pfam" id="PF00700">
    <property type="entry name" value="Flagellin_C"/>
    <property type="match status" value="1"/>
</dbReference>
<dbReference type="GO" id="GO:0009424">
    <property type="term" value="C:bacterial-type flagellum hook"/>
    <property type="evidence" value="ECO:0007669"/>
    <property type="project" value="InterPro"/>
</dbReference>
<keyword evidence="7" id="KW-1185">Reference proteome</keyword>
<dbReference type="AlphaFoldDB" id="A0A517YKV1"/>
<keyword evidence="6" id="KW-0969">Cilium</keyword>